<dbReference type="RefSeq" id="WP_237826112.1">
    <property type="nucleotide sequence ID" value="NZ_JAKLTQ010000023.1"/>
</dbReference>
<reference evidence="4" key="1">
    <citation type="submission" date="2022-01" db="EMBL/GenBank/DDBJ databases">
        <authorList>
            <person name="Jo J.-H."/>
            <person name="Im W.-T."/>
        </authorList>
    </citation>
    <scope>NUCLEOTIDE SEQUENCE</scope>
    <source>
        <strain evidence="4">I2-34</strain>
    </source>
</reference>
<protein>
    <submittedName>
        <fullName evidence="4">CHAT domain-containing protein</fullName>
    </submittedName>
</protein>
<proteinExistence type="predicted"/>
<evidence type="ECO:0000313" key="4">
    <source>
        <dbReference type="EMBL" id="MCG2624337.1"/>
    </source>
</evidence>
<dbReference type="Pfam" id="PF19631">
    <property type="entry name" value="Trypco2"/>
    <property type="match status" value="1"/>
</dbReference>
<accession>A0ABS9LD14</accession>
<name>A0ABS9LD14_9MICC</name>
<feature type="region of interest" description="Disordered" evidence="1">
    <location>
        <begin position="93"/>
        <end position="188"/>
    </location>
</feature>
<feature type="compositionally biased region" description="Low complexity" evidence="1">
    <location>
        <begin position="172"/>
        <end position="184"/>
    </location>
</feature>
<dbReference type="InterPro" id="IPR024983">
    <property type="entry name" value="CHAT_dom"/>
</dbReference>
<organism evidence="4 5">
    <name type="scientific">Arthrobacter hankyongi</name>
    <dbReference type="NCBI Taxonomy" id="2904801"/>
    <lineage>
        <taxon>Bacteria</taxon>
        <taxon>Bacillati</taxon>
        <taxon>Actinomycetota</taxon>
        <taxon>Actinomycetes</taxon>
        <taxon>Micrococcales</taxon>
        <taxon>Micrococcaceae</taxon>
        <taxon>Arthrobacter</taxon>
    </lineage>
</organism>
<feature type="domain" description="CHAT" evidence="2">
    <location>
        <begin position="550"/>
        <end position="686"/>
    </location>
</feature>
<feature type="compositionally biased region" description="Basic and acidic residues" evidence="1">
    <location>
        <begin position="122"/>
        <end position="136"/>
    </location>
</feature>
<gene>
    <name evidence="4" type="ORF">LVY72_20815</name>
</gene>
<keyword evidence="5" id="KW-1185">Reference proteome</keyword>
<comment type="caution">
    <text evidence="4">The sequence shown here is derived from an EMBL/GenBank/DDBJ whole genome shotgun (WGS) entry which is preliminary data.</text>
</comment>
<dbReference type="InterPro" id="IPR045608">
    <property type="entry name" value="Trypco2"/>
</dbReference>
<feature type="domain" description="Trypsin-co-occurring" evidence="3">
    <location>
        <begin position="6"/>
        <end position="79"/>
    </location>
</feature>
<sequence length="730" mass="78908">MVDAAVGLAEAIDALREELSAAAARSEGQAMRFGLEPVELTLQVALTRTAAGKVAWVVVDSGAGHPEAVTQMLTLKLVPLWKTAEGSLTTDFTIASPGAADDGTGRGHDVQDSPAAPAGDYVRPEPGEDKAMDRAPLDSPPVVFRGGLLGAEQEESSGPAWDEEPQRDTSWSEPEGPAAPAASGEADDRRWVSAELEDHDPAAPLLSGETYTLAFGVDVEENPRAAANTLLGYTFAAGENLAVLSVHVESDDFDIGDNSRPLRLPRSGPSKGKARFDITPLRDGPCVVTATIHKEGNFIQEMEITFHVGLTARPVQVTARGRPSQAAFVLQPRDIGLSIEPAPGGGFRCDVRGAVYGRAHLPIQDAELADALKQLRTELLKVVTQTDDAGTPVFQQRLDIADADRDRALVVLAKAGYGLYRKIFYHPAADAQTKRIGDWLREQTAPESGVTTLQVVSQGFPIPWGLLYVADKWDENGVQWERFLGMGHVIEQIPLQNDMATPDGVIATDRPDLSLSVNINDEIDTQMRADFVARQGRYWADTCRSRAGIRLTTRRLGNEVIRALQNEATDDQILYLYCHAGAAGLDDPGGPDASWLKFSGNEKVRLEDLNLTAPTDVPLRGHPLIFINACESAELSPLFYDGFVPYFMAKGARGVIGTECKTPALFAAEWAKRFFDMFMDGVPLGELFLKLRREMYLDHGNPLGLLYGVHCDGDTYLKPAVPSLPAVGPG</sequence>
<dbReference type="Pfam" id="PF12770">
    <property type="entry name" value="CHAT"/>
    <property type="match status" value="1"/>
</dbReference>
<dbReference type="Proteomes" id="UP001165368">
    <property type="component" value="Unassembled WGS sequence"/>
</dbReference>
<evidence type="ECO:0000256" key="1">
    <source>
        <dbReference type="SAM" id="MobiDB-lite"/>
    </source>
</evidence>
<evidence type="ECO:0000313" key="5">
    <source>
        <dbReference type="Proteomes" id="UP001165368"/>
    </source>
</evidence>
<evidence type="ECO:0000259" key="3">
    <source>
        <dbReference type="Pfam" id="PF19631"/>
    </source>
</evidence>
<evidence type="ECO:0000259" key="2">
    <source>
        <dbReference type="Pfam" id="PF12770"/>
    </source>
</evidence>
<dbReference type="EMBL" id="JAKLTQ010000023">
    <property type="protein sequence ID" value="MCG2624337.1"/>
    <property type="molecule type" value="Genomic_DNA"/>
</dbReference>